<keyword evidence="5" id="KW-1185">Reference proteome</keyword>
<name>A0ABS5EZI1_9PROT</name>
<accession>A0ABS5EZI1</accession>
<gene>
    <name evidence="4" type="ORF">GXW71_15275</name>
</gene>
<dbReference type="PANTHER" id="PTHR12184">
    <property type="entry name" value="UBIQUINOL-CYTOCHROME C REDUCTASE COMPLEX ASSEMBLY FACTOR 1 FAMILY MEMBER"/>
    <property type="match status" value="1"/>
</dbReference>
<dbReference type="InterPro" id="IPR021150">
    <property type="entry name" value="Ubiq_cyt_c_chap"/>
</dbReference>
<sequence length="186" mass="20046">MGLFALFRRKPHERTGFALYTAAVATARSPFLFEGIGVPDTLDGRFDLINLHVALLVRRLRADPDPRGAALAQAVFDAMFADMDLNLREMGVSDMVVGKRVKRMWEAFHGRAIAYEEALDARDAAALAQALARNVWRGATPGTAPTASAEQLASIVLAQDRALAAQPFASLLAGKPAFLAETELPA</sequence>
<dbReference type="Proteomes" id="UP001196870">
    <property type="component" value="Unassembled WGS sequence"/>
</dbReference>
<protein>
    <submittedName>
        <fullName evidence="4">Ubiquinol-cytochrome C chaperone</fullName>
    </submittedName>
</protein>
<evidence type="ECO:0000259" key="3">
    <source>
        <dbReference type="Pfam" id="PF03981"/>
    </source>
</evidence>
<dbReference type="EMBL" id="JAAGBB010000017">
    <property type="protein sequence ID" value="MBR0665718.1"/>
    <property type="molecule type" value="Genomic_DNA"/>
</dbReference>
<dbReference type="PIRSF" id="PIRSF032079">
    <property type="entry name" value="UCP032079"/>
    <property type="match status" value="1"/>
</dbReference>
<comment type="similarity">
    <text evidence="2">Belongs to the UPF0174 family.</text>
</comment>
<dbReference type="InterPro" id="IPR014569">
    <property type="entry name" value="Ubq_cyt-c_CBP3-rel"/>
</dbReference>
<organism evidence="4 5">
    <name type="scientific">Plastoroseomonas hellenica</name>
    <dbReference type="NCBI Taxonomy" id="2687306"/>
    <lineage>
        <taxon>Bacteria</taxon>
        <taxon>Pseudomonadati</taxon>
        <taxon>Pseudomonadota</taxon>
        <taxon>Alphaproteobacteria</taxon>
        <taxon>Acetobacterales</taxon>
        <taxon>Acetobacteraceae</taxon>
        <taxon>Plastoroseomonas</taxon>
    </lineage>
</organism>
<evidence type="ECO:0000313" key="5">
    <source>
        <dbReference type="Proteomes" id="UP001196870"/>
    </source>
</evidence>
<dbReference type="Pfam" id="PF03981">
    <property type="entry name" value="Ubiq_cyt_C_chap"/>
    <property type="match status" value="1"/>
</dbReference>
<evidence type="ECO:0000256" key="2">
    <source>
        <dbReference type="ARBA" id="ARBA00006436"/>
    </source>
</evidence>
<comment type="caution">
    <text evidence="4">The sequence shown here is derived from an EMBL/GenBank/DDBJ whole genome shotgun (WGS) entry which is preliminary data.</text>
</comment>
<evidence type="ECO:0000256" key="1">
    <source>
        <dbReference type="ARBA" id="ARBA00006407"/>
    </source>
</evidence>
<evidence type="ECO:0000313" key="4">
    <source>
        <dbReference type="EMBL" id="MBR0665718.1"/>
    </source>
</evidence>
<dbReference type="RefSeq" id="WP_211853388.1">
    <property type="nucleotide sequence ID" value="NZ_JAAGBB010000017.1"/>
</dbReference>
<feature type="domain" description="Ubiquinol-cytochrome c chaperone" evidence="3">
    <location>
        <begin position="36"/>
        <end position="178"/>
    </location>
</feature>
<reference evidence="5" key="1">
    <citation type="journal article" date="2021" name="Syst. Appl. Microbiol.">
        <title>Roseomonas hellenica sp. nov., isolated from roots of wild-growing Alkanna tinctoria.</title>
        <authorList>
            <person name="Rat A."/>
            <person name="Naranjo H.D."/>
            <person name="Lebbe L."/>
            <person name="Cnockaert M."/>
            <person name="Krigas N."/>
            <person name="Grigoriadou K."/>
            <person name="Maloupa E."/>
            <person name="Willems A."/>
        </authorList>
    </citation>
    <scope>NUCLEOTIDE SEQUENCE [LARGE SCALE GENOMIC DNA]</scope>
    <source>
        <strain evidence="5">LMG 31523</strain>
    </source>
</reference>
<dbReference type="PANTHER" id="PTHR12184:SF1">
    <property type="entry name" value="UBIQUINOL-CYTOCHROME-C REDUCTASE COMPLEX ASSEMBLY FACTOR 1"/>
    <property type="match status" value="1"/>
</dbReference>
<dbReference type="InterPro" id="IPR007129">
    <property type="entry name" value="Ubiqinol_cyt_c_chaperone_CPB3"/>
</dbReference>
<comment type="similarity">
    <text evidence="1">Belongs to the CBP3 family.</text>
</comment>
<proteinExistence type="inferred from homology"/>